<dbReference type="Proteomes" id="UP001320706">
    <property type="component" value="Unassembled WGS sequence"/>
</dbReference>
<keyword evidence="2" id="KW-1185">Reference proteome</keyword>
<comment type="caution">
    <text evidence="1">The sequence shown here is derived from an EMBL/GenBank/DDBJ whole genome shotgun (WGS) entry which is preliminary data.</text>
</comment>
<accession>A0ACC3SK82</accession>
<sequence length="72" mass="7786">MQSPAEDCSASTLQAGGAATIPEMHRRFTSQILQGEPTVLECVCHVYGVYGAKAGAVRIEGWSTLRSHRMHV</sequence>
<proteinExistence type="predicted"/>
<protein>
    <submittedName>
        <fullName evidence="1">Uncharacterized protein</fullName>
    </submittedName>
</protein>
<name>A0ACC3SK82_9PEZI</name>
<organism evidence="1 2">
    <name type="scientific">Zalaria obscura</name>
    <dbReference type="NCBI Taxonomy" id="2024903"/>
    <lineage>
        <taxon>Eukaryota</taxon>
        <taxon>Fungi</taxon>
        <taxon>Dikarya</taxon>
        <taxon>Ascomycota</taxon>
        <taxon>Pezizomycotina</taxon>
        <taxon>Dothideomycetes</taxon>
        <taxon>Dothideomycetidae</taxon>
        <taxon>Dothideales</taxon>
        <taxon>Zalariaceae</taxon>
        <taxon>Zalaria</taxon>
    </lineage>
</organism>
<dbReference type="EMBL" id="JAMKPW020000006">
    <property type="protein sequence ID" value="KAK8217202.1"/>
    <property type="molecule type" value="Genomic_DNA"/>
</dbReference>
<evidence type="ECO:0000313" key="2">
    <source>
        <dbReference type="Proteomes" id="UP001320706"/>
    </source>
</evidence>
<reference evidence="1" key="1">
    <citation type="submission" date="2024-02" db="EMBL/GenBank/DDBJ databases">
        <title>Metagenome Assembled Genome of Zalaria obscura JY119.</title>
        <authorList>
            <person name="Vighnesh L."/>
            <person name="Jagadeeshwari U."/>
            <person name="Venkata Ramana C."/>
            <person name="Sasikala C."/>
        </authorList>
    </citation>
    <scope>NUCLEOTIDE SEQUENCE</scope>
    <source>
        <strain evidence="1">JY119</strain>
    </source>
</reference>
<gene>
    <name evidence="1" type="ORF">M8818_001454</name>
</gene>
<evidence type="ECO:0000313" key="1">
    <source>
        <dbReference type="EMBL" id="KAK8217202.1"/>
    </source>
</evidence>